<feature type="domain" description="SF3A3" evidence="1">
    <location>
        <begin position="52"/>
        <end position="87"/>
    </location>
</feature>
<dbReference type="EMBL" id="LEKV01000469">
    <property type="protein sequence ID" value="KVI11286.1"/>
    <property type="molecule type" value="Genomic_DNA"/>
</dbReference>
<evidence type="ECO:0000259" key="1">
    <source>
        <dbReference type="Pfam" id="PF16837"/>
    </source>
</evidence>
<name>A0A103YLG1_CYNCS</name>
<protein>
    <recommendedName>
        <fullName evidence="1">SF3A3 domain-containing protein</fullName>
    </recommendedName>
</protein>
<evidence type="ECO:0000313" key="3">
    <source>
        <dbReference type="Proteomes" id="UP000243975"/>
    </source>
</evidence>
<accession>A0A103YLG1</accession>
<keyword evidence="3" id="KW-1185">Reference proteome</keyword>
<gene>
    <name evidence="2" type="ORF">Ccrd_010304</name>
</gene>
<dbReference type="Gramene" id="KVI11286">
    <property type="protein sequence ID" value="KVI11286"/>
    <property type="gene ID" value="Ccrd_010304"/>
</dbReference>
<dbReference type="AlphaFoldDB" id="A0A103YLG1"/>
<dbReference type="Proteomes" id="UP000243975">
    <property type="component" value="Unassembled WGS sequence"/>
</dbReference>
<evidence type="ECO:0000313" key="2">
    <source>
        <dbReference type="EMBL" id="KVI11286.1"/>
    </source>
</evidence>
<dbReference type="Pfam" id="PF16837">
    <property type="entry name" value="SF3A3"/>
    <property type="match status" value="1"/>
</dbReference>
<dbReference type="STRING" id="59895.A0A103YLG1"/>
<organism evidence="2 3">
    <name type="scientific">Cynara cardunculus var. scolymus</name>
    <name type="common">Globe artichoke</name>
    <name type="synonym">Cynara scolymus</name>
    <dbReference type="NCBI Taxonomy" id="59895"/>
    <lineage>
        <taxon>Eukaryota</taxon>
        <taxon>Viridiplantae</taxon>
        <taxon>Streptophyta</taxon>
        <taxon>Embryophyta</taxon>
        <taxon>Tracheophyta</taxon>
        <taxon>Spermatophyta</taxon>
        <taxon>Magnoliopsida</taxon>
        <taxon>eudicotyledons</taxon>
        <taxon>Gunneridae</taxon>
        <taxon>Pentapetalae</taxon>
        <taxon>asterids</taxon>
        <taxon>campanulids</taxon>
        <taxon>Asterales</taxon>
        <taxon>Asteraceae</taxon>
        <taxon>Carduoideae</taxon>
        <taxon>Cardueae</taxon>
        <taxon>Carduinae</taxon>
        <taxon>Cynara</taxon>
    </lineage>
</organism>
<sequence length="116" mass="13441">MESQTLVQIAVKLKNTFTRLKLGTTDQGENPNVGTTSLVVKPVLLRRKPMDLDMHELYNDYINSKFGKQIDYSSYLEVFSQPHTILQKLKLTREKAKSWKFILRLLLIYTSYIGST</sequence>
<dbReference type="InterPro" id="IPR031774">
    <property type="entry name" value="SF3A3_dom"/>
</dbReference>
<reference evidence="2 3" key="1">
    <citation type="journal article" date="2016" name="Sci. Rep.">
        <title>The genome sequence of the outbreeding globe artichoke constructed de novo incorporating a phase-aware low-pass sequencing strategy of F1 progeny.</title>
        <authorList>
            <person name="Scaglione D."/>
            <person name="Reyes-Chin-Wo S."/>
            <person name="Acquadro A."/>
            <person name="Froenicke L."/>
            <person name="Portis E."/>
            <person name="Beitel C."/>
            <person name="Tirone M."/>
            <person name="Mauro R."/>
            <person name="Lo Monaco A."/>
            <person name="Mauromicale G."/>
            <person name="Faccioli P."/>
            <person name="Cattivelli L."/>
            <person name="Rieseberg L."/>
            <person name="Michelmore R."/>
            <person name="Lanteri S."/>
        </authorList>
    </citation>
    <scope>NUCLEOTIDE SEQUENCE [LARGE SCALE GENOMIC DNA]</scope>
    <source>
        <strain evidence="2">2C</strain>
    </source>
</reference>
<comment type="caution">
    <text evidence="2">The sequence shown here is derived from an EMBL/GenBank/DDBJ whole genome shotgun (WGS) entry which is preliminary data.</text>
</comment>
<proteinExistence type="predicted"/>